<dbReference type="EMBL" id="JAIQCJ010002147">
    <property type="protein sequence ID" value="KAJ8781231.1"/>
    <property type="molecule type" value="Genomic_DNA"/>
</dbReference>
<sequence length="135" mass="14911">MAVKNITEKKQSKQGDEVSIAYVMQSRTNRDMLYELLSNVISEAIFKVIIRQLQSHITTQTPIIRGLVKLQYDQVMEDDTKAIKNDNNITDFPGGAVVKNPPAKAGDTGSSPDPGRSHMPQSNKAHAPRLLKPAL</sequence>
<reference evidence="2 3" key="1">
    <citation type="submission" date="2022-11" db="EMBL/GenBank/DDBJ databases">
        <title>Whole genome sequence of Eschrichtius robustus ER-17-0199.</title>
        <authorList>
            <person name="Bruniche-Olsen A."/>
            <person name="Black A.N."/>
            <person name="Fields C.J."/>
            <person name="Walden K."/>
            <person name="Dewoody J.A."/>
        </authorList>
    </citation>
    <scope>NUCLEOTIDE SEQUENCE [LARGE SCALE GENOMIC DNA]</scope>
    <source>
        <strain evidence="2">ER-17-0199</strain>
        <tissue evidence="2">Blubber</tissue>
    </source>
</reference>
<dbReference type="AlphaFoldDB" id="A0AB34GNZ0"/>
<organism evidence="2 3">
    <name type="scientific">Eschrichtius robustus</name>
    <name type="common">California gray whale</name>
    <name type="synonym">Eschrichtius gibbosus</name>
    <dbReference type="NCBI Taxonomy" id="9764"/>
    <lineage>
        <taxon>Eukaryota</taxon>
        <taxon>Metazoa</taxon>
        <taxon>Chordata</taxon>
        <taxon>Craniata</taxon>
        <taxon>Vertebrata</taxon>
        <taxon>Euteleostomi</taxon>
        <taxon>Mammalia</taxon>
        <taxon>Eutheria</taxon>
        <taxon>Laurasiatheria</taxon>
        <taxon>Artiodactyla</taxon>
        <taxon>Whippomorpha</taxon>
        <taxon>Cetacea</taxon>
        <taxon>Mysticeti</taxon>
        <taxon>Eschrichtiidae</taxon>
        <taxon>Eschrichtius</taxon>
    </lineage>
</organism>
<gene>
    <name evidence="2" type="ORF">J1605_011215</name>
</gene>
<keyword evidence="3" id="KW-1185">Reference proteome</keyword>
<feature type="region of interest" description="Disordered" evidence="1">
    <location>
        <begin position="84"/>
        <end position="135"/>
    </location>
</feature>
<comment type="caution">
    <text evidence="2">The sequence shown here is derived from an EMBL/GenBank/DDBJ whole genome shotgun (WGS) entry which is preliminary data.</text>
</comment>
<name>A0AB34GNZ0_ESCRO</name>
<accession>A0AB34GNZ0</accession>
<proteinExistence type="predicted"/>
<protein>
    <submittedName>
        <fullName evidence="2">Uncharacterized protein</fullName>
    </submittedName>
</protein>
<evidence type="ECO:0000256" key="1">
    <source>
        <dbReference type="SAM" id="MobiDB-lite"/>
    </source>
</evidence>
<evidence type="ECO:0000313" key="3">
    <source>
        <dbReference type="Proteomes" id="UP001159641"/>
    </source>
</evidence>
<evidence type="ECO:0000313" key="2">
    <source>
        <dbReference type="EMBL" id="KAJ8781231.1"/>
    </source>
</evidence>
<dbReference type="Proteomes" id="UP001159641">
    <property type="component" value="Unassembled WGS sequence"/>
</dbReference>